<dbReference type="Proteomes" id="UP000322918">
    <property type="component" value="Unassembled WGS sequence"/>
</dbReference>
<dbReference type="FunFam" id="2.170.130.10:FF:000003">
    <property type="entry name" value="SusC/RagA family TonB-linked outer membrane protein"/>
    <property type="match status" value="1"/>
</dbReference>
<dbReference type="NCBIfam" id="TIGR04057">
    <property type="entry name" value="SusC_RagA_signa"/>
    <property type="match status" value="1"/>
</dbReference>
<dbReference type="AlphaFoldDB" id="A0A5M9GXF2"/>
<dbReference type="InterPro" id="IPR023996">
    <property type="entry name" value="TonB-dep_OMP_SusC/RagA"/>
</dbReference>
<evidence type="ECO:0000313" key="9">
    <source>
        <dbReference type="EMBL" id="KAA8477498.1"/>
    </source>
</evidence>
<keyword evidence="6 7" id="KW-0998">Cell outer membrane</keyword>
<sequence length="1098" mass="120051">MKCSLEIVCTYVGRLIPAVRIRLLLLFLCCLVSISALAQTVLMTGRVLSSDDSALVSATVQVKNTSIITQTNETGRFSIRGPQNAVLVVRFMGFATKEVSMGTRTNITVKLEPLPFGLADVVVVGYGQQRKPTVTGAVGVITSKELTQTPVANISNMLIGRTSGISGVQNGGEPGQNATTIRIRGIATLNGADPLIVIDGIQQPAEQPYIVLNAMDANEVESISILKDASATAVYGIRGANGVVIITTKRGMASRPQFSFSVNEGFTKANSIFETVNSYDFAVLRNEAIRNAQSSGNRSFDALYFSDAELWKFQNNRDYTPEEVGAMLITNEQKQALLNSPALYYTDNDYYKEQFGGTGRQRQYNLNVSGGSARVKYFTSLGIFNQNGILSNTEYGGANTNPEYTRYNFRSNFDIDIIKNFKLSFNLGGQSSVNKIIGTSSSPNFGDRYQAIIQSILENSPFVGPGIVDGRLITGYIGEAGSFTNPLGNKSGSGASPLAALLTGGSRRVNTTTLSSVLTLRHTMSYLTPGLESHVRLAYDDSYVKGFTQTNSIPTYSAMRDPSDPARIIYVGGIVNPTTAADNQQNSTWRKLYVEAAVNYSRRFGDHNVSALILGNAQRYTANGQAFNTPSGLMGLVARTSYDFKERYLIEFSSGINGTENFAKGKRFGYFPAISGGWIISNEPFFRKNDVLSFVKIRGSYGEVGNDQIGGRRYLFLPNTWGSAGGYNFGNSNGTSVNPGVGGAIEGALGNPEVTWERARKTNVSVDLNFLGDRLTLVGSWFQEKRNNILVTSGVIPGTFGVNQSNTAPLNLGKVSNKGFEAEGGWNDKIGAWGYSIRGNFSFAKNKIDYRAEAPFPYEWMNETGYAIGQYKGLLTDGFYNTQEELNNRPFNSFGNQARLGDLKFRDVTGDGTINEQDLVPVGYSNLPQINYNLNVGFSYKGFDISALFIGTARGSFPQYDYIMSTPFAQNRGAVLQYMFDGRWTPEKVANGEPISYPAISMSGGQSNNVRLSDFWLKKNDFQRLKNLELGYSFQQVKFLRSAGIKALRVYANGNNLVTWGSDLIDGIDPEQADTGKNRSGYLFPLTRTYNFGVNVQF</sequence>
<reference evidence="9 10" key="1">
    <citation type="submission" date="2019-09" db="EMBL/GenBank/DDBJ databases">
        <title>Pararcticibacter amylolyticus gen. nov., sp. nov., isolated from a rottenly hemp rope, and reclassification of Pedobacter tournemirensis as Pararcticibacter tournemirensis comb. nov.</title>
        <authorList>
            <person name="Cai Y."/>
        </authorList>
    </citation>
    <scope>NUCLEOTIDE SEQUENCE [LARGE SCALE GENOMIC DNA]</scope>
    <source>
        <strain evidence="9 10">TF5-37.2-LB10</strain>
    </source>
</reference>
<dbReference type="NCBIfam" id="TIGR04056">
    <property type="entry name" value="OMP_RagA_SusC"/>
    <property type="match status" value="1"/>
</dbReference>
<evidence type="ECO:0000256" key="2">
    <source>
        <dbReference type="ARBA" id="ARBA00022448"/>
    </source>
</evidence>
<dbReference type="SUPFAM" id="SSF49464">
    <property type="entry name" value="Carboxypeptidase regulatory domain-like"/>
    <property type="match status" value="1"/>
</dbReference>
<accession>A0A5M9GXF2</accession>
<evidence type="ECO:0000259" key="8">
    <source>
        <dbReference type="Pfam" id="PF07715"/>
    </source>
</evidence>
<dbReference type="OrthoDB" id="9768177at2"/>
<dbReference type="Pfam" id="PF13715">
    <property type="entry name" value="CarbopepD_reg_2"/>
    <property type="match status" value="1"/>
</dbReference>
<keyword evidence="4 7" id="KW-0812">Transmembrane</keyword>
<comment type="subcellular location">
    <subcellularLocation>
        <location evidence="1 7">Cell outer membrane</location>
        <topology evidence="1 7">Multi-pass membrane protein</topology>
    </subcellularLocation>
</comment>
<dbReference type="EMBL" id="VWNE01000037">
    <property type="protein sequence ID" value="KAA8477498.1"/>
    <property type="molecule type" value="Genomic_DNA"/>
</dbReference>
<dbReference type="InterPro" id="IPR008969">
    <property type="entry name" value="CarboxyPept-like_regulatory"/>
</dbReference>
<organism evidence="9 10">
    <name type="scientific">Arcticibacter tournemirensis</name>
    <dbReference type="NCBI Taxonomy" id="699437"/>
    <lineage>
        <taxon>Bacteria</taxon>
        <taxon>Pseudomonadati</taxon>
        <taxon>Bacteroidota</taxon>
        <taxon>Sphingobacteriia</taxon>
        <taxon>Sphingobacteriales</taxon>
        <taxon>Sphingobacteriaceae</taxon>
        <taxon>Arcticibacter</taxon>
    </lineage>
</organism>
<comment type="similarity">
    <text evidence="7">Belongs to the TonB-dependent receptor family.</text>
</comment>
<evidence type="ECO:0000313" key="10">
    <source>
        <dbReference type="Proteomes" id="UP000322918"/>
    </source>
</evidence>
<dbReference type="Pfam" id="PF07715">
    <property type="entry name" value="Plug"/>
    <property type="match status" value="1"/>
</dbReference>
<keyword evidence="9" id="KW-0675">Receptor</keyword>
<comment type="caution">
    <text evidence="9">The sequence shown here is derived from an EMBL/GenBank/DDBJ whole genome shotgun (WGS) entry which is preliminary data.</text>
</comment>
<dbReference type="Gene3D" id="2.40.170.20">
    <property type="entry name" value="TonB-dependent receptor, beta-barrel domain"/>
    <property type="match status" value="1"/>
</dbReference>
<keyword evidence="3 7" id="KW-1134">Transmembrane beta strand</keyword>
<keyword evidence="2 7" id="KW-0813">Transport</keyword>
<keyword evidence="5 7" id="KW-0472">Membrane</keyword>
<dbReference type="InterPro" id="IPR036942">
    <property type="entry name" value="Beta-barrel_TonB_sf"/>
</dbReference>
<dbReference type="InterPro" id="IPR012910">
    <property type="entry name" value="Plug_dom"/>
</dbReference>
<dbReference type="GO" id="GO:0009279">
    <property type="term" value="C:cell outer membrane"/>
    <property type="evidence" value="ECO:0007669"/>
    <property type="project" value="UniProtKB-SubCell"/>
</dbReference>
<dbReference type="PROSITE" id="PS52016">
    <property type="entry name" value="TONB_DEPENDENT_REC_3"/>
    <property type="match status" value="1"/>
</dbReference>
<keyword evidence="10" id="KW-1185">Reference proteome</keyword>
<evidence type="ECO:0000256" key="4">
    <source>
        <dbReference type="ARBA" id="ARBA00022692"/>
    </source>
</evidence>
<dbReference type="InterPro" id="IPR037066">
    <property type="entry name" value="Plug_dom_sf"/>
</dbReference>
<evidence type="ECO:0000256" key="5">
    <source>
        <dbReference type="ARBA" id="ARBA00023136"/>
    </source>
</evidence>
<evidence type="ECO:0000256" key="1">
    <source>
        <dbReference type="ARBA" id="ARBA00004571"/>
    </source>
</evidence>
<feature type="domain" description="TonB-dependent receptor plug" evidence="8">
    <location>
        <begin position="133"/>
        <end position="243"/>
    </location>
</feature>
<evidence type="ECO:0000256" key="6">
    <source>
        <dbReference type="ARBA" id="ARBA00023237"/>
    </source>
</evidence>
<dbReference type="Gene3D" id="2.170.130.10">
    <property type="entry name" value="TonB-dependent receptor, plug domain"/>
    <property type="match status" value="1"/>
</dbReference>
<protein>
    <submittedName>
        <fullName evidence="9">TonB-dependent receptor</fullName>
    </submittedName>
</protein>
<evidence type="ECO:0000256" key="7">
    <source>
        <dbReference type="PROSITE-ProRule" id="PRU01360"/>
    </source>
</evidence>
<proteinExistence type="inferred from homology"/>
<gene>
    <name evidence="9" type="ORF">F1649_18860</name>
</gene>
<name>A0A5M9GXF2_9SPHI</name>
<dbReference type="InterPro" id="IPR023997">
    <property type="entry name" value="TonB-dep_OMP_SusC/RagA_CS"/>
</dbReference>
<dbReference type="InterPro" id="IPR039426">
    <property type="entry name" value="TonB-dep_rcpt-like"/>
</dbReference>
<evidence type="ECO:0000256" key="3">
    <source>
        <dbReference type="ARBA" id="ARBA00022452"/>
    </source>
</evidence>
<dbReference type="SUPFAM" id="SSF56935">
    <property type="entry name" value="Porins"/>
    <property type="match status" value="1"/>
</dbReference>